<sequence length="502" mass="55506">MSEQFELIFGMVGPIGCPIKEAEAALDVSLRRVGYRSSSISISGSLNELLLARGICSLDRGDSELENKIYRGNLVRSSYGINSVLAGEAIQKIRSLRGKLSGATVESDVGKQESIPRAQHAFIINQLKRKEEIELLTRAFGRRFIQVSVATPVNQRLERLIARLRGEKDGWTNEDCERHAKKLIQMDQDEKDADKVGQQISKVFQLGDVFLDGRSAEALQTSSDRFIDVLFGKNSIGPTRDEYGQYVAKAASLRSLDLSRQVGAGVFSPEGDLISTGCNEVPKPGGGIYSQEDSGKLRDVDLGGEANKQEINNIIFSFLHSLEEQDLLRSEMTSEDILSDESRKDKILDSLIGGVTEYGRMVHAEMNAICDAARLGRALKGGTIYVTTYPCHNCAKHIVSSGIARIVFIEPYPKSKAEALFKNIIGPEGQNPSLVTVEHFYGISPRRFRDLFEKERRQTSRGEIEDWYGGMSAPRLGASQISSTAQELHAIKESIHYLDDTP</sequence>
<organism evidence="6 7">
    <name type="scientific">Pseudoroseicyclus tamaricis</name>
    <dbReference type="NCBI Taxonomy" id="2705421"/>
    <lineage>
        <taxon>Bacteria</taxon>
        <taxon>Pseudomonadati</taxon>
        <taxon>Pseudomonadota</taxon>
        <taxon>Alphaproteobacteria</taxon>
        <taxon>Rhodobacterales</taxon>
        <taxon>Paracoccaceae</taxon>
        <taxon>Pseudoroseicyclus</taxon>
    </lineage>
</organism>
<dbReference type="InterPro" id="IPR015517">
    <property type="entry name" value="dCMP_deaminase-rel"/>
</dbReference>
<dbReference type="AlphaFoldDB" id="A0A6B2JF80"/>
<dbReference type="EMBL" id="JAAGAB010000001">
    <property type="protein sequence ID" value="NDU99642.1"/>
    <property type="molecule type" value="Genomic_DNA"/>
</dbReference>
<dbReference type="GO" id="GO:0008270">
    <property type="term" value="F:zinc ion binding"/>
    <property type="evidence" value="ECO:0007669"/>
    <property type="project" value="InterPro"/>
</dbReference>
<dbReference type="SUPFAM" id="SSF53927">
    <property type="entry name" value="Cytidine deaminase-like"/>
    <property type="match status" value="1"/>
</dbReference>
<dbReference type="NCBIfam" id="NF041025">
    <property type="entry name" value="antiphage_deaminase"/>
    <property type="match status" value="1"/>
</dbReference>
<dbReference type="Pfam" id="PF00383">
    <property type="entry name" value="dCMP_cyt_deam_1"/>
    <property type="match status" value="1"/>
</dbReference>
<evidence type="ECO:0000313" key="7">
    <source>
        <dbReference type="Proteomes" id="UP000474757"/>
    </source>
</evidence>
<dbReference type="InterPro" id="IPR027417">
    <property type="entry name" value="P-loop_NTPase"/>
</dbReference>
<dbReference type="InterPro" id="IPR016192">
    <property type="entry name" value="APOBEC/CMP_deaminase_Zn-bd"/>
</dbReference>
<dbReference type="GO" id="GO:0004132">
    <property type="term" value="F:dCMP deaminase activity"/>
    <property type="evidence" value="ECO:0007669"/>
    <property type="project" value="TreeGrafter"/>
</dbReference>
<evidence type="ECO:0000256" key="2">
    <source>
        <dbReference type="ARBA" id="ARBA00022723"/>
    </source>
</evidence>
<dbReference type="InterPro" id="IPR016193">
    <property type="entry name" value="Cytidine_deaminase-like"/>
</dbReference>
<feature type="domain" description="CMP/dCMP-type deaminase" evidence="5">
    <location>
        <begin position="239"/>
        <end position="428"/>
    </location>
</feature>
<name>A0A6B2JF80_9RHOB</name>
<dbReference type="Proteomes" id="UP000474757">
    <property type="component" value="Unassembled WGS sequence"/>
</dbReference>
<dbReference type="Gene3D" id="3.40.50.300">
    <property type="entry name" value="P-loop containing nucleotide triphosphate hydrolases"/>
    <property type="match status" value="1"/>
</dbReference>
<evidence type="ECO:0000259" key="5">
    <source>
        <dbReference type="PROSITE" id="PS51747"/>
    </source>
</evidence>
<accession>A0A6B2JF80</accession>
<dbReference type="InterPro" id="IPR002125">
    <property type="entry name" value="CMP_dCMP_dom"/>
</dbReference>
<dbReference type="PROSITE" id="PS00903">
    <property type="entry name" value="CYT_DCMP_DEAMINASES_1"/>
    <property type="match status" value="1"/>
</dbReference>
<dbReference type="PANTHER" id="PTHR11086">
    <property type="entry name" value="DEOXYCYTIDYLATE DEAMINASE-RELATED"/>
    <property type="match status" value="1"/>
</dbReference>
<keyword evidence="2" id="KW-0479">Metal-binding</keyword>
<evidence type="ECO:0000256" key="3">
    <source>
        <dbReference type="ARBA" id="ARBA00022801"/>
    </source>
</evidence>
<dbReference type="PANTHER" id="PTHR11086:SF18">
    <property type="entry name" value="DEOXYCYTIDYLATE DEAMINASE"/>
    <property type="match status" value="1"/>
</dbReference>
<keyword evidence="3" id="KW-0378">Hydrolase</keyword>
<evidence type="ECO:0000313" key="6">
    <source>
        <dbReference type="EMBL" id="NDU99642.1"/>
    </source>
</evidence>
<protein>
    <submittedName>
        <fullName evidence="6">Deoxycytidylate deaminase</fullName>
    </submittedName>
</protein>
<comment type="caution">
    <text evidence="6">The sequence shown here is derived from an EMBL/GenBank/DDBJ whole genome shotgun (WGS) entry which is preliminary data.</text>
</comment>
<comment type="similarity">
    <text evidence="1">Belongs to the cytidine and deoxycytidylate deaminase family.</text>
</comment>
<proteinExistence type="inferred from homology"/>
<evidence type="ECO:0000256" key="1">
    <source>
        <dbReference type="ARBA" id="ARBA00006576"/>
    </source>
</evidence>
<reference evidence="6 7" key="1">
    <citation type="submission" date="2020-02" db="EMBL/GenBank/DDBJ databases">
        <title>Pseudoroseicyclus tamarix, sp. nov., isolated from offshore sediment of a Tamarix chinensis forest.</title>
        <authorList>
            <person name="Gai Y."/>
        </authorList>
    </citation>
    <scope>NUCLEOTIDE SEQUENCE [LARGE SCALE GENOMIC DNA]</scope>
    <source>
        <strain evidence="6 7">CLL3-39</strain>
    </source>
</reference>
<keyword evidence="7" id="KW-1185">Reference proteome</keyword>
<keyword evidence="4" id="KW-0862">Zinc</keyword>
<dbReference type="GO" id="GO:0005737">
    <property type="term" value="C:cytoplasm"/>
    <property type="evidence" value="ECO:0007669"/>
    <property type="project" value="TreeGrafter"/>
</dbReference>
<evidence type="ECO:0000256" key="4">
    <source>
        <dbReference type="ARBA" id="ARBA00022833"/>
    </source>
</evidence>
<dbReference type="Gene3D" id="3.40.140.10">
    <property type="entry name" value="Cytidine Deaminase, domain 2"/>
    <property type="match status" value="1"/>
</dbReference>
<dbReference type="PROSITE" id="PS51747">
    <property type="entry name" value="CYT_DCMP_DEAMINASES_2"/>
    <property type="match status" value="1"/>
</dbReference>
<gene>
    <name evidence="6" type="ORF">GZA08_01480</name>
</gene>
<dbReference type="RefSeq" id="WP_163889300.1">
    <property type="nucleotide sequence ID" value="NZ_JAAFYS010000001.1"/>
</dbReference>